<feature type="domain" description="Phospholipid/glycerol acyltransferase" evidence="3">
    <location>
        <begin position="35"/>
        <end position="156"/>
    </location>
</feature>
<dbReference type="AlphaFoldDB" id="A0A2T1D8E3"/>
<evidence type="ECO:0000256" key="1">
    <source>
        <dbReference type="ARBA" id="ARBA00022679"/>
    </source>
</evidence>
<evidence type="ECO:0000256" key="2">
    <source>
        <dbReference type="ARBA" id="ARBA00023315"/>
    </source>
</evidence>
<comment type="caution">
    <text evidence="4">The sequence shown here is derived from an EMBL/GenBank/DDBJ whole genome shotgun (WGS) entry which is preliminary data.</text>
</comment>
<evidence type="ECO:0000313" key="4">
    <source>
        <dbReference type="EMBL" id="PSB16707.1"/>
    </source>
</evidence>
<name>A0A2T1D8E3_9CYAN</name>
<dbReference type="PANTHER" id="PTHR10434:SF66">
    <property type="entry name" value="PHOSPHOLIPID_GLYCEROL ACYLTRANSFERASE DOMAIN-CONTAINING PROTEIN"/>
    <property type="match status" value="1"/>
</dbReference>
<reference evidence="4 5" key="2">
    <citation type="submission" date="2018-03" db="EMBL/GenBank/DDBJ databases">
        <title>The ancient ancestry and fast evolution of plastids.</title>
        <authorList>
            <person name="Moore K.R."/>
            <person name="Magnabosco C."/>
            <person name="Momper L."/>
            <person name="Gold D.A."/>
            <person name="Bosak T."/>
            <person name="Fournier G.P."/>
        </authorList>
    </citation>
    <scope>NUCLEOTIDE SEQUENCE [LARGE SCALE GENOMIC DNA]</scope>
    <source>
        <strain evidence="4 5">ULC007</strain>
    </source>
</reference>
<evidence type="ECO:0000313" key="5">
    <source>
        <dbReference type="Proteomes" id="UP000238634"/>
    </source>
</evidence>
<dbReference type="GO" id="GO:0003841">
    <property type="term" value="F:1-acylglycerol-3-phosphate O-acyltransferase activity"/>
    <property type="evidence" value="ECO:0007669"/>
    <property type="project" value="TreeGrafter"/>
</dbReference>
<organism evidence="4 5">
    <name type="scientific">Phormidesmis priestleyi ULC007</name>
    <dbReference type="NCBI Taxonomy" id="1920490"/>
    <lineage>
        <taxon>Bacteria</taxon>
        <taxon>Bacillati</taxon>
        <taxon>Cyanobacteriota</taxon>
        <taxon>Cyanophyceae</taxon>
        <taxon>Leptolyngbyales</taxon>
        <taxon>Leptolyngbyaceae</taxon>
        <taxon>Phormidesmis</taxon>
    </lineage>
</organism>
<proteinExistence type="predicted"/>
<sequence>MASDSPLQISRLLLSAMGIQMYLHHRDRVPQTGATLVVSNHRSFLDAPLLMSAIDRPIRFACHHYMGQVPVMREVVKKLGCFPLESSGQKQQSFFHQAIQLLKTRQAVGVFPEGTEPMVNSPARCEMGEFQRGFAHLALKAPVQDLAVLPIAIAVQDEIKSSAVPLKLLSFFDPSEPLFDQEGWHPLVVYQRVNVLVGRPFWITPSDRQKYQGKGARAIVQHFTSHCHDEINSLLIRGCY</sequence>
<dbReference type="STRING" id="1920490.GCA_001895925_00047"/>
<dbReference type="CDD" id="cd07989">
    <property type="entry name" value="LPLAT_AGPAT-like"/>
    <property type="match status" value="1"/>
</dbReference>
<dbReference type="SUPFAM" id="SSF69593">
    <property type="entry name" value="Glycerol-3-phosphate (1)-acyltransferase"/>
    <property type="match status" value="1"/>
</dbReference>
<dbReference type="Proteomes" id="UP000238634">
    <property type="component" value="Unassembled WGS sequence"/>
</dbReference>
<accession>A0A2T1D8E3</accession>
<dbReference type="Pfam" id="PF01553">
    <property type="entry name" value="Acyltransferase"/>
    <property type="match status" value="1"/>
</dbReference>
<gene>
    <name evidence="4" type="ORF">C7B65_20915</name>
</gene>
<keyword evidence="1 4" id="KW-0808">Transferase</keyword>
<reference evidence="4 5" key="1">
    <citation type="submission" date="2018-02" db="EMBL/GenBank/DDBJ databases">
        <authorList>
            <person name="Cohen D.B."/>
            <person name="Kent A.D."/>
        </authorList>
    </citation>
    <scope>NUCLEOTIDE SEQUENCE [LARGE SCALE GENOMIC DNA]</scope>
    <source>
        <strain evidence="4 5">ULC007</strain>
    </source>
</reference>
<keyword evidence="2 4" id="KW-0012">Acyltransferase</keyword>
<evidence type="ECO:0000259" key="3">
    <source>
        <dbReference type="SMART" id="SM00563"/>
    </source>
</evidence>
<dbReference type="OrthoDB" id="458442at2"/>
<dbReference type="RefSeq" id="WP_073074461.1">
    <property type="nucleotide sequence ID" value="NZ_MPPI01000037.1"/>
</dbReference>
<dbReference type="SMART" id="SM00563">
    <property type="entry name" value="PlsC"/>
    <property type="match status" value="1"/>
</dbReference>
<dbReference type="GO" id="GO:0006654">
    <property type="term" value="P:phosphatidic acid biosynthetic process"/>
    <property type="evidence" value="ECO:0007669"/>
    <property type="project" value="TreeGrafter"/>
</dbReference>
<dbReference type="PANTHER" id="PTHR10434">
    <property type="entry name" value="1-ACYL-SN-GLYCEROL-3-PHOSPHATE ACYLTRANSFERASE"/>
    <property type="match status" value="1"/>
</dbReference>
<keyword evidence="5" id="KW-1185">Reference proteome</keyword>
<protein>
    <submittedName>
        <fullName evidence="4">1-acyl-sn-glycerol-3-phosphate acyltransferase</fullName>
    </submittedName>
</protein>
<dbReference type="EMBL" id="PVWG01000038">
    <property type="protein sequence ID" value="PSB16707.1"/>
    <property type="molecule type" value="Genomic_DNA"/>
</dbReference>
<dbReference type="InterPro" id="IPR002123">
    <property type="entry name" value="Plipid/glycerol_acylTrfase"/>
</dbReference>